<dbReference type="PROSITE" id="PS50923">
    <property type="entry name" value="SUSHI"/>
    <property type="match status" value="5"/>
</dbReference>
<proteinExistence type="predicted"/>
<keyword evidence="6" id="KW-1185">Reference proteome</keyword>
<dbReference type="OrthoDB" id="9984531at2759"/>
<dbReference type="InterPro" id="IPR035976">
    <property type="entry name" value="Sushi/SCR/CCP_sf"/>
</dbReference>
<evidence type="ECO:0000256" key="1">
    <source>
        <dbReference type="ARBA" id="ARBA00022659"/>
    </source>
</evidence>
<evidence type="ECO:0000256" key="2">
    <source>
        <dbReference type="ARBA" id="ARBA00022729"/>
    </source>
</evidence>
<dbReference type="RefSeq" id="XP_023382730.1">
    <property type="nucleotide sequence ID" value="XM_023526962.1"/>
</dbReference>
<dbReference type="InterPro" id="IPR000436">
    <property type="entry name" value="Sushi_SCR_CCP_dom"/>
</dbReference>
<evidence type="ECO:0000313" key="6">
    <source>
        <dbReference type="Proteomes" id="UP000515202"/>
    </source>
</evidence>
<feature type="disulfide bond" evidence="4">
    <location>
        <begin position="256"/>
        <end position="299"/>
    </location>
</feature>
<dbReference type="CDD" id="cd00033">
    <property type="entry name" value="CCP"/>
    <property type="match status" value="5"/>
</dbReference>
<dbReference type="GeneID" id="105311157"/>
<dbReference type="Pfam" id="PF00084">
    <property type="entry name" value="Sushi"/>
    <property type="match status" value="5"/>
</dbReference>
<name>A0A6P6C6F8_PTEVA</name>
<evidence type="ECO:0000256" key="4">
    <source>
        <dbReference type="PROSITE-ProRule" id="PRU00302"/>
    </source>
</evidence>
<dbReference type="PANTHER" id="PTHR45785:SF12">
    <property type="entry name" value="COMPLEMENT FACTOR H-RELATED PROTEIN 1-RELATED"/>
    <property type="match status" value="1"/>
</dbReference>
<sequence length="376" mass="42773">MDRKANMQRYLDEISKYASCTNPPTVENANILYKKARYLHGNTVRYECINSLQLFGDVEVTCLNGTWTEPPQCKGLPCGPPPSISNGFVPNWFGSDEYGQGAEYRCFRGFEMEGPASIKCLGGKWSHPPYCREVECSAPPSFDKAIRVGPQRKRSYKSGEEVIYRCEQYYQMEGPKTIRCLKGRWIGRPTCRDASCTNPPTVENANILYKKARYLHGNTVRYECINSLQLFGDVEVTCLNGTWTEPPQCKDSAGKCGPAPSIDNGDITTFSVAEYPPGSSVEYQCQNLYELRGNKKITCTNGRWSEPPKCIDACVISQEMMEIHKIQLRWEDKKKYYSKTDDTVEFMCKYGFREVSPHHAFRVTCREGKMEYPTCA</sequence>
<keyword evidence="2" id="KW-0732">Signal</keyword>
<comment type="caution">
    <text evidence="4">Lacks conserved residue(s) required for the propagation of feature annotation.</text>
</comment>
<dbReference type="InterPro" id="IPR051503">
    <property type="entry name" value="ComplSys_Reg/VirEntry_Med"/>
</dbReference>
<protein>
    <submittedName>
        <fullName evidence="7">Complement factor H-like</fullName>
    </submittedName>
</protein>
<keyword evidence="1 4" id="KW-0768">Sushi</keyword>
<reference evidence="7" key="1">
    <citation type="submission" date="2025-08" db="UniProtKB">
        <authorList>
            <consortium name="RefSeq"/>
        </authorList>
    </citation>
    <scope>IDENTIFICATION</scope>
    <source>
        <tissue evidence="7">Kidney</tissue>
    </source>
</reference>
<feature type="domain" description="Sushi" evidence="5">
    <location>
        <begin position="134"/>
        <end position="193"/>
    </location>
</feature>
<dbReference type="Gene3D" id="2.10.70.10">
    <property type="entry name" value="Complement Module, domain 1"/>
    <property type="match status" value="6"/>
</dbReference>
<feature type="domain" description="Sushi" evidence="5">
    <location>
        <begin position="18"/>
        <end position="75"/>
    </location>
</feature>
<dbReference type="Proteomes" id="UP000515202">
    <property type="component" value="Unplaced"/>
</dbReference>
<dbReference type="KEGG" id="pvp:105311157"/>
<accession>A0A6P6C6F8</accession>
<feature type="domain" description="Sushi" evidence="5">
    <location>
        <begin position="76"/>
        <end position="133"/>
    </location>
</feature>
<dbReference type="GO" id="GO:0005615">
    <property type="term" value="C:extracellular space"/>
    <property type="evidence" value="ECO:0007669"/>
    <property type="project" value="TreeGrafter"/>
</dbReference>
<dbReference type="AlphaFoldDB" id="A0A6P6C6F8"/>
<dbReference type="FunFam" id="2.10.70.10:FF:000026">
    <property type="entry name" value="Complement inhibitory factor H"/>
    <property type="match status" value="2"/>
</dbReference>
<dbReference type="SUPFAM" id="SSF57535">
    <property type="entry name" value="Complement control module/SCR domain"/>
    <property type="match status" value="6"/>
</dbReference>
<evidence type="ECO:0000256" key="3">
    <source>
        <dbReference type="ARBA" id="ARBA00023157"/>
    </source>
</evidence>
<dbReference type="FunFam" id="2.10.70.10:FF:000060">
    <property type="entry name" value="Complement inhibitory factor H"/>
    <property type="match status" value="1"/>
</dbReference>
<dbReference type="SMART" id="SM00032">
    <property type="entry name" value="CCP"/>
    <property type="match status" value="5"/>
</dbReference>
<dbReference type="GO" id="GO:0006956">
    <property type="term" value="P:complement activation"/>
    <property type="evidence" value="ECO:0007669"/>
    <property type="project" value="TreeGrafter"/>
</dbReference>
<keyword evidence="3 4" id="KW-1015">Disulfide bond</keyword>
<gene>
    <name evidence="7" type="primary">LOC105311157</name>
</gene>
<feature type="domain" description="Sushi" evidence="5">
    <location>
        <begin position="194"/>
        <end position="251"/>
    </location>
</feature>
<dbReference type="PANTHER" id="PTHR45785">
    <property type="entry name" value="COMPLEMENT FACTOR H-RELATED"/>
    <property type="match status" value="1"/>
</dbReference>
<evidence type="ECO:0000259" key="5">
    <source>
        <dbReference type="PROSITE" id="PS50923"/>
    </source>
</evidence>
<evidence type="ECO:0000313" key="7">
    <source>
        <dbReference type="RefSeq" id="XP_023382730.1"/>
    </source>
</evidence>
<dbReference type="GO" id="GO:0001851">
    <property type="term" value="F:complement component C3b binding"/>
    <property type="evidence" value="ECO:0007669"/>
    <property type="project" value="TreeGrafter"/>
</dbReference>
<organism evidence="6 7">
    <name type="scientific">Pteropus vampyrus</name>
    <name type="common">Large flying fox</name>
    <dbReference type="NCBI Taxonomy" id="132908"/>
    <lineage>
        <taxon>Eukaryota</taxon>
        <taxon>Metazoa</taxon>
        <taxon>Chordata</taxon>
        <taxon>Craniata</taxon>
        <taxon>Vertebrata</taxon>
        <taxon>Euteleostomi</taxon>
        <taxon>Mammalia</taxon>
        <taxon>Eutheria</taxon>
        <taxon>Laurasiatheria</taxon>
        <taxon>Chiroptera</taxon>
        <taxon>Yinpterochiroptera</taxon>
        <taxon>Pteropodoidea</taxon>
        <taxon>Pteropodidae</taxon>
        <taxon>Pteropodinae</taxon>
        <taxon>Pteropus</taxon>
    </lineage>
</organism>
<feature type="domain" description="Sushi" evidence="5">
    <location>
        <begin position="254"/>
        <end position="312"/>
    </location>
</feature>